<dbReference type="RefSeq" id="XP_001586290.1">
    <property type="nucleotide sequence ID" value="XM_001586240.1"/>
</dbReference>
<sequence length="48" mass="5276">MDIRGSSSMCAEVCMVFGWIIAVMLISGADSCIVETLMEESSWCLEIK</sequence>
<evidence type="ECO:0000313" key="3">
    <source>
        <dbReference type="Proteomes" id="UP000001312"/>
    </source>
</evidence>
<protein>
    <submittedName>
        <fullName evidence="2">Uncharacterized protein</fullName>
    </submittedName>
</protein>
<gene>
    <name evidence="2" type="ORF">SS1G_12868</name>
</gene>
<evidence type="ECO:0000256" key="1">
    <source>
        <dbReference type="SAM" id="Phobius"/>
    </source>
</evidence>
<dbReference type="Proteomes" id="UP000001312">
    <property type="component" value="Unassembled WGS sequence"/>
</dbReference>
<reference evidence="3" key="1">
    <citation type="journal article" date="2011" name="PLoS Genet.">
        <title>Genomic analysis of the necrotrophic fungal pathogens Sclerotinia sclerotiorum and Botrytis cinerea.</title>
        <authorList>
            <person name="Amselem J."/>
            <person name="Cuomo C.A."/>
            <person name="van Kan J.A."/>
            <person name="Viaud M."/>
            <person name="Benito E.P."/>
            <person name="Couloux A."/>
            <person name="Coutinho P.M."/>
            <person name="de Vries R.P."/>
            <person name="Dyer P.S."/>
            <person name="Fillinger S."/>
            <person name="Fournier E."/>
            <person name="Gout L."/>
            <person name="Hahn M."/>
            <person name="Kohn L."/>
            <person name="Lapalu N."/>
            <person name="Plummer K.M."/>
            <person name="Pradier J.M."/>
            <person name="Quevillon E."/>
            <person name="Sharon A."/>
            <person name="Simon A."/>
            <person name="ten Have A."/>
            <person name="Tudzynski B."/>
            <person name="Tudzynski P."/>
            <person name="Wincker P."/>
            <person name="Andrew M."/>
            <person name="Anthouard V."/>
            <person name="Beever R.E."/>
            <person name="Beffa R."/>
            <person name="Benoit I."/>
            <person name="Bouzid O."/>
            <person name="Brault B."/>
            <person name="Chen Z."/>
            <person name="Choquer M."/>
            <person name="Collemare J."/>
            <person name="Cotton P."/>
            <person name="Danchin E.G."/>
            <person name="Da Silva C."/>
            <person name="Gautier A."/>
            <person name="Giraud C."/>
            <person name="Giraud T."/>
            <person name="Gonzalez C."/>
            <person name="Grossetete S."/>
            <person name="Guldener U."/>
            <person name="Henrissat B."/>
            <person name="Howlett B.J."/>
            <person name="Kodira C."/>
            <person name="Kretschmer M."/>
            <person name="Lappartient A."/>
            <person name="Leroch M."/>
            <person name="Levis C."/>
            <person name="Mauceli E."/>
            <person name="Neuveglise C."/>
            <person name="Oeser B."/>
            <person name="Pearson M."/>
            <person name="Poulain J."/>
            <person name="Poussereau N."/>
            <person name="Quesneville H."/>
            <person name="Rascle C."/>
            <person name="Schumacher J."/>
            <person name="Segurens B."/>
            <person name="Sexton A."/>
            <person name="Silva E."/>
            <person name="Sirven C."/>
            <person name="Soanes D.M."/>
            <person name="Talbot N.J."/>
            <person name="Templeton M."/>
            <person name="Yandava C."/>
            <person name="Yarden O."/>
            <person name="Zeng Q."/>
            <person name="Rollins J.A."/>
            <person name="Lebrun M.H."/>
            <person name="Dickman M."/>
        </authorList>
    </citation>
    <scope>NUCLEOTIDE SEQUENCE [LARGE SCALE GENOMIC DNA]</scope>
    <source>
        <strain evidence="3">ATCC 18683 / 1980 / Ss-1</strain>
    </source>
</reference>
<keyword evidence="1" id="KW-0812">Transmembrane</keyword>
<keyword evidence="1" id="KW-1133">Transmembrane helix</keyword>
<dbReference type="InParanoid" id="A7F5J0"/>
<name>A7F5J0_SCLS1</name>
<dbReference type="AlphaFoldDB" id="A7F5J0"/>
<accession>A7F5J0</accession>
<keyword evidence="3" id="KW-1185">Reference proteome</keyword>
<keyword evidence="1" id="KW-0472">Membrane</keyword>
<evidence type="ECO:0000313" key="2">
    <source>
        <dbReference type="EMBL" id="EDN98011.1"/>
    </source>
</evidence>
<organism evidence="2 3">
    <name type="scientific">Sclerotinia sclerotiorum (strain ATCC 18683 / 1980 / Ss-1)</name>
    <name type="common">White mold</name>
    <name type="synonym">Whetzelinia sclerotiorum</name>
    <dbReference type="NCBI Taxonomy" id="665079"/>
    <lineage>
        <taxon>Eukaryota</taxon>
        <taxon>Fungi</taxon>
        <taxon>Dikarya</taxon>
        <taxon>Ascomycota</taxon>
        <taxon>Pezizomycotina</taxon>
        <taxon>Leotiomycetes</taxon>
        <taxon>Helotiales</taxon>
        <taxon>Sclerotiniaceae</taxon>
        <taxon>Sclerotinia</taxon>
    </lineage>
</organism>
<dbReference type="GeneID" id="5482364"/>
<dbReference type="EMBL" id="CH476642">
    <property type="protein sequence ID" value="EDN98011.1"/>
    <property type="molecule type" value="Genomic_DNA"/>
</dbReference>
<proteinExistence type="predicted"/>
<dbReference type="KEGG" id="ssl:SS1G_12868"/>
<feature type="transmembrane region" description="Helical" evidence="1">
    <location>
        <begin position="9"/>
        <end position="29"/>
    </location>
</feature>